<name>A0A0F9W253_9ZZZZ</name>
<dbReference type="SUPFAM" id="SSF53335">
    <property type="entry name" value="S-adenosyl-L-methionine-dependent methyltransferases"/>
    <property type="match status" value="1"/>
</dbReference>
<organism evidence="6">
    <name type="scientific">marine sediment metagenome</name>
    <dbReference type="NCBI Taxonomy" id="412755"/>
    <lineage>
        <taxon>unclassified sequences</taxon>
        <taxon>metagenomes</taxon>
        <taxon>ecological metagenomes</taxon>
    </lineage>
</organism>
<evidence type="ECO:0000256" key="3">
    <source>
        <dbReference type="ARBA" id="ARBA00022679"/>
    </source>
</evidence>
<dbReference type="Pfam" id="PF02086">
    <property type="entry name" value="MethyltransfD12"/>
    <property type="match status" value="1"/>
</dbReference>
<dbReference type="GO" id="GO:0032259">
    <property type="term" value="P:methylation"/>
    <property type="evidence" value="ECO:0007669"/>
    <property type="project" value="UniProtKB-KW"/>
</dbReference>
<protein>
    <recommendedName>
        <fullName evidence="1">site-specific DNA-methyltransferase (adenine-specific)</fullName>
        <ecNumber evidence="1">2.1.1.72</ecNumber>
    </recommendedName>
</protein>
<dbReference type="AlphaFoldDB" id="A0A0F9W253"/>
<comment type="caution">
    <text evidence="6">The sequence shown here is derived from an EMBL/GenBank/DDBJ whole genome shotgun (WGS) entry which is preliminary data.</text>
</comment>
<dbReference type="GO" id="GO:0003676">
    <property type="term" value="F:nucleic acid binding"/>
    <property type="evidence" value="ECO:0007669"/>
    <property type="project" value="InterPro"/>
</dbReference>
<accession>A0A0F9W253</accession>
<keyword evidence="3" id="KW-0808">Transferase</keyword>
<dbReference type="PRINTS" id="PR00505">
    <property type="entry name" value="D12N6MTFRASE"/>
</dbReference>
<keyword evidence="2" id="KW-0489">Methyltransferase</keyword>
<evidence type="ECO:0000313" key="6">
    <source>
        <dbReference type="EMBL" id="KKO11366.1"/>
    </source>
</evidence>
<comment type="catalytic activity">
    <reaction evidence="5">
        <text>a 2'-deoxyadenosine in DNA + S-adenosyl-L-methionine = an N(6)-methyl-2'-deoxyadenosine in DNA + S-adenosyl-L-homocysteine + H(+)</text>
        <dbReference type="Rhea" id="RHEA:15197"/>
        <dbReference type="Rhea" id="RHEA-COMP:12418"/>
        <dbReference type="Rhea" id="RHEA-COMP:12419"/>
        <dbReference type="ChEBI" id="CHEBI:15378"/>
        <dbReference type="ChEBI" id="CHEBI:57856"/>
        <dbReference type="ChEBI" id="CHEBI:59789"/>
        <dbReference type="ChEBI" id="CHEBI:90615"/>
        <dbReference type="ChEBI" id="CHEBI:90616"/>
        <dbReference type="EC" id="2.1.1.72"/>
    </reaction>
</comment>
<dbReference type="InterPro" id="IPR012327">
    <property type="entry name" value="MeTrfase_D12"/>
</dbReference>
<dbReference type="GO" id="GO:0009307">
    <property type="term" value="P:DNA restriction-modification system"/>
    <property type="evidence" value="ECO:0007669"/>
    <property type="project" value="InterPro"/>
</dbReference>
<sequence>MTLATVRPSTCARIHHPRRHAAVRTGDYVFSQLIPYIGNKRKLLHLIDEAVRLTGCEGGVFVDLFTGSTVVGRWAKRRGFRVVANDWEPYSHEIARGTVALNRPPALAALGGAQAVFDHLNALRPIRGYVARHLCPVDDENPDTARERMFFTQANGRRIDAIREQIAAWEAAGQLSGDERAYLLAALLYAVSYASNTSGVFKAFHNGWGGRTGTALYRIRGRLTLTPPVLLDNGLANVAVCQDAQQLARRLPDVVGGRPDIVYIDPPYNQHPYGSNYHVLNTVALWDKPPINPRFLVDGKIVSKSAIRTDWRDQRRSSYNSRKTALAALEELIDSLVARWAIVSYSTDGNIPLEGLLAALARRGTLQVITEPYKRYRVSTPRMSAKSHNVEFAAVVDLAGAPSLSNVNAIADAIRSCERAAPADRRA</sequence>
<dbReference type="EC" id="2.1.1.72" evidence="1"/>
<reference evidence="6" key="1">
    <citation type="journal article" date="2015" name="Nature">
        <title>Complex archaea that bridge the gap between prokaryotes and eukaryotes.</title>
        <authorList>
            <person name="Spang A."/>
            <person name="Saw J.H."/>
            <person name="Jorgensen S.L."/>
            <person name="Zaremba-Niedzwiedzka K."/>
            <person name="Martijn J."/>
            <person name="Lind A.E."/>
            <person name="van Eijk R."/>
            <person name="Schleper C."/>
            <person name="Guy L."/>
            <person name="Ettema T.J."/>
        </authorList>
    </citation>
    <scope>NUCLEOTIDE SEQUENCE</scope>
</reference>
<evidence type="ECO:0000256" key="5">
    <source>
        <dbReference type="ARBA" id="ARBA00047942"/>
    </source>
</evidence>
<evidence type="ECO:0000256" key="1">
    <source>
        <dbReference type="ARBA" id="ARBA00011900"/>
    </source>
</evidence>
<dbReference type="InterPro" id="IPR029063">
    <property type="entry name" value="SAM-dependent_MTases_sf"/>
</dbReference>
<keyword evidence="4" id="KW-0949">S-adenosyl-L-methionine</keyword>
<gene>
    <name evidence="6" type="ORF">LCGC14_0018470</name>
</gene>
<dbReference type="GO" id="GO:0009007">
    <property type="term" value="F:site-specific DNA-methyltransferase (adenine-specific) activity"/>
    <property type="evidence" value="ECO:0007669"/>
    <property type="project" value="UniProtKB-EC"/>
</dbReference>
<dbReference type="PROSITE" id="PS00092">
    <property type="entry name" value="N6_MTASE"/>
    <property type="match status" value="1"/>
</dbReference>
<dbReference type="InterPro" id="IPR002052">
    <property type="entry name" value="DNA_methylase_N6_adenine_CS"/>
</dbReference>
<evidence type="ECO:0000256" key="4">
    <source>
        <dbReference type="ARBA" id="ARBA00022691"/>
    </source>
</evidence>
<evidence type="ECO:0000256" key="2">
    <source>
        <dbReference type="ARBA" id="ARBA00022603"/>
    </source>
</evidence>
<dbReference type="EMBL" id="LAZR01000003">
    <property type="protein sequence ID" value="KKO11366.1"/>
    <property type="molecule type" value="Genomic_DNA"/>
</dbReference>
<proteinExistence type="predicted"/>